<keyword evidence="5" id="KW-0560">Oxidoreductase</keyword>
<evidence type="ECO:0000256" key="2">
    <source>
        <dbReference type="ARBA" id="ARBA00005272"/>
    </source>
</evidence>
<dbReference type="Gene3D" id="3.50.50.100">
    <property type="match status" value="1"/>
</dbReference>
<evidence type="ECO:0000259" key="6">
    <source>
        <dbReference type="Pfam" id="PF07992"/>
    </source>
</evidence>
<dbReference type="InterPro" id="IPR023753">
    <property type="entry name" value="FAD/NAD-binding_dom"/>
</dbReference>
<evidence type="ECO:0000256" key="1">
    <source>
        <dbReference type="ARBA" id="ARBA00001974"/>
    </source>
</evidence>
<keyword evidence="3" id="KW-0285">Flavoprotein</keyword>
<dbReference type="Proteomes" id="UP000286095">
    <property type="component" value="Unassembled WGS sequence"/>
</dbReference>
<sequence>MLLLLTIYFDFNTIFIILKNIVFVNIKLQNNLCLFSKLTLPKKGYLFMKKILILGGGYASLSFIKSLNASIFNQFDFSLISKEESHYISVLLHEVVSKARNITLKYTDILPKKCKFIKDEILEIQEKKIIAKNGNYTYDILIIGLGFNRDDFKISGVEEHTLAMQNFNNCLDIHKKLQEISLKDKCEVIVCGAGFSGIELLADLALHFKNIKLKCVEAMPMILPMFNKNLAQFAKQYLEKLGVEFYLNAKIEKCEKNSLIFEKNGQKEKIEADLILYTAGVKGNKVIENSSFFKSQRSKIEVNEFLNPIKQNQTMENIFVLGDCCALKDEKSGQFFPSSAQLAYQQGLYLAKIFNTNNKIKFYYHHKTTICSLGNNYAIAQIGNIHLKGKLPSYLKKLVEFKWILKLIGLKALLK</sequence>
<dbReference type="GO" id="GO:0019646">
    <property type="term" value="P:aerobic electron transport chain"/>
    <property type="evidence" value="ECO:0007669"/>
    <property type="project" value="TreeGrafter"/>
</dbReference>
<comment type="cofactor">
    <cofactor evidence="1">
        <name>FAD</name>
        <dbReference type="ChEBI" id="CHEBI:57692"/>
    </cofactor>
</comment>
<dbReference type="Pfam" id="PF07992">
    <property type="entry name" value="Pyr_redox_2"/>
    <property type="match status" value="1"/>
</dbReference>
<dbReference type="STRING" id="1813019.A2J15_01085"/>
<protein>
    <submittedName>
        <fullName evidence="7">Pyridine nucleotide-disulfide oxidoreductase</fullName>
    </submittedName>
</protein>
<evidence type="ECO:0000256" key="3">
    <source>
        <dbReference type="ARBA" id="ARBA00022630"/>
    </source>
</evidence>
<proteinExistence type="inferred from homology"/>
<dbReference type="GO" id="GO:0003955">
    <property type="term" value="F:NAD(P)H dehydrogenase (quinone) activity"/>
    <property type="evidence" value="ECO:0007669"/>
    <property type="project" value="TreeGrafter"/>
</dbReference>
<comment type="similarity">
    <text evidence="2">Belongs to the NADH dehydrogenase family.</text>
</comment>
<feature type="domain" description="FAD/NAD(P)-binding" evidence="6">
    <location>
        <begin position="50"/>
        <end position="347"/>
    </location>
</feature>
<dbReference type="InterPro" id="IPR036188">
    <property type="entry name" value="FAD/NAD-bd_sf"/>
</dbReference>
<evidence type="ECO:0000256" key="4">
    <source>
        <dbReference type="ARBA" id="ARBA00022827"/>
    </source>
</evidence>
<organism evidence="7 8">
    <name type="scientific">Campylobacter hepaticus</name>
    <dbReference type="NCBI Taxonomy" id="1813019"/>
    <lineage>
        <taxon>Bacteria</taxon>
        <taxon>Pseudomonadati</taxon>
        <taxon>Campylobacterota</taxon>
        <taxon>Epsilonproteobacteria</taxon>
        <taxon>Campylobacterales</taxon>
        <taxon>Campylobacteraceae</taxon>
        <taxon>Campylobacter</taxon>
    </lineage>
</organism>
<gene>
    <name evidence="7" type="ORF">DZD40_03175</name>
</gene>
<dbReference type="SUPFAM" id="SSF51905">
    <property type="entry name" value="FAD/NAD(P)-binding domain"/>
    <property type="match status" value="2"/>
</dbReference>
<comment type="caution">
    <text evidence="7">The sequence shown here is derived from an EMBL/GenBank/DDBJ whole genome shotgun (WGS) entry which is preliminary data.</text>
</comment>
<evidence type="ECO:0000313" key="8">
    <source>
        <dbReference type="Proteomes" id="UP000286095"/>
    </source>
</evidence>
<keyword evidence="4" id="KW-0274">FAD</keyword>
<dbReference type="PANTHER" id="PTHR42913">
    <property type="entry name" value="APOPTOSIS-INDUCING FACTOR 1"/>
    <property type="match status" value="1"/>
</dbReference>
<evidence type="ECO:0000313" key="7">
    <source>
        <dbReference type="EMBL" id="RQD87920.1"/>
    </source>
</evidence>
<accession>A0A424Z1D4</accession>
<evidence type="ECO:0000256" key="5">
    <source>
        <dbReference type="ARBA" id="ARBA00023002"/>
    </source>
</evidence>
<reference evidence="7 8" key="1">
    <citation type="submission" date="2018-08" db="EMBL/GenBank/DDBJ databases">
        <title>Survival mechanisms of Campylobacter hepaticus identified by genomic analysis and comparative transcriptomic analysis of in vivo and in vitro derived bacteria.</title>
        <authorList>
            <person name="Van T.T.H."/>
            <person name="Moore R.J."/>
        </authorList>
    </citation>
    <scope>NUCLEOTIDE SEQUENCE [LARGE SCALE GENOMIC DNA]</scope>
    <source>
        <strain evidence="7 8">54L</strain>
    </source>
</reference>
<dbReference type="PANTHER" id="PTHR42913:SF3">
    <property type="entry name" value="64 KDA MITOCHONDRIAL NADH DEHYDROGENASE (EUROFUNG)"/>
    <property type="match status" value="1"/>
</dbReference>
<name>A0A424Z1D4_9BACT</name>
<dbReference type="EMBL" id="QURW01000006">
    <property type="protein sequence ID" value="RQD87920.1"/>
    <property type="molecule type" value="Genomic_DNA"/>
</dbReference>
<dbReference type="AlphaFoldDB" id="A0A424Z1D4"/>
<dbReference type="InterPro" id="IPR051169">
    <property type="entry name" value="NADH-Q_oxidoreductase"/>
</dbReference>